<dbReference type="SUPFAM" id="SSF52402">
    <property type="entry name" value="Adenine nucleotide alpha hydrolases-like"/>
    <property type="match status" value="1"/>
</dbReference>
<keyword evidence="1" id="KW-0808">Transferase</keyword>
<accession>A0A177E5Z2</accession>
<organism evidence="3 4">
    <name type="scientific">Thermodesulfatator autotrophicus</name>
    <dbReference type="NCBI Taxonomy" id="1795632"/>
    <lineage>
        <taxon>Bacteria</taxon>
        <taxon>Pseudomonadati</taxon>
        <taxon>Thermodesulfobacteriota</taxon>
        <taxon>Thermodesulfobacteria</taxon>
        <taxon>Thermodesulfobacteriales</taxon>
        <taxon>Thermodesulfatatoraceae</taxon>
        <taxon>Thermodesulfatator</taxon>
    </lineage>
</organism>
<evidence type="ECO:0000256" key="1">
    <source>
        <dbReference type="ARBA" id="ARBA00022679"/>
    </source>
</evidence>
<evidence type="ECO:0000259" key="2">
    <source>
        <dbReference type="Pfam" id="PF01171"/>
    </source>
</evidence>
<dbReference type="PANTHER" id="PTHR43686:SF1">
    <property type="entry name" value="AMINOTRAN_5 DOMAIN-CONTAINING PROTEIN"/>
    <property type="match status" value="1"/>
</dbReference>
<dbReference type="Gene3D" id="3.40.50.620">
    <property type="entry name" value="HUPs"/>
    <property type="match status" value="1"/>
</dbReference>
<dbReference type="EMBL" id="LSFI01000058">
    <property type="protein sequence ID" value="OAG26850.1"/>
    <property type="molecule type" value="Genomic_DNA"/>
</dbReference>
<evidence type="ECO:0000313" key="4">
    <source>
        <dbReference type="Proteomes" id="UP000076964"/>
    </source>
</evidence>
<dbReference type="InterPro" id="IPR014729">
    <property type="entry name" value="Rossmann-like_a/b/a_fold"/>
</dbReference>
<dbReference type="PANTHER" id="PTHR43686">
    <property type="entry name" value="SULFURTRANSFERASE-RELATED"/>
    <property type="match status" value="1"/>
</dbReference>
<dbReference type="PIRSF" id="PIRSF004976">
    <property type="entry name" value="ATPase_YdaO"/>
    <property type="match status" value="1"/>
</dbReference>
<dbReference type="STRING" id="1795632.TH606_10095"/>
<dbReference type="InterPro" id="IPR011063">
    <property type="entry name" value="TilS/TtcA_N"/>
</dbReference>
<proteinExistence type="predicted"/>
<gene>
    <name evidence="3" type="ORF">TH606_10095</name>
</gene>
<dbReference type="AlphaFoldDB" id="A0A177E5Z2"/>
<dbReference type="Pfam" id="PF01171">
    <property type="entry name" value="ATP_bind_3"/>
    <property type="match status" value="1"/>
</dbReference>
<reference evidence="3 4" key="1">
    <citation type="submission" date="2016-02" db="EMBL/GenBank/DDBJ databases">
        <title>Draft genome sequence of Thermodesulfatator sp. S606.</title>
        <authorList>
            <person name="Lai Q."/>
            <person name="Cao J."/>
            <person name="Dupont S."/>
            <person name="Shao Z."/>
            <person name="Jebbar M."/>
            <person name="Alain K."/>
        </authorList>
    </citation>
    <scope>NUCLEOTIDE SEQUENCE [LARGE SCALE GENOMIC DNA]</scope>
    <source>
        <strain evidence="3 4">S606</strain>
    </source>
</reference>
<dbReference type="InterPro" id="IPR035107">
    <property type="entry name" value="tRNA_thiolation_TtcA_Ctu1"/>
</dbReference>
<evidence type="ECO:0000313" key="3">
    <source>
        <dbReference type="EMBL" id="OAG26850.1"/>
    </source>
</evidence>
<dbReference type="GO" id="GO:0016740">
    <property type="term" value="F:transferase activity"/>
    <property type="evidence" value="ECO:0007669"/>
    <property type="project" value="UniProtKB-KW"/>
</dbReference>
<dbReference type="OrthoDB" id="9801054at2"/>
<dbReference type="RefSeq" id="WP_068543610.1">
    <property type="nucleotide sequence ID" value="NZ_LSFI01000058.1"/>
</dbReference>
<dbReference type="CDD" id="cd24138">
    <property type="entry name" value="TtcA-like"/>
    <property type="match status" value="1"/>
</dbReference>
<name>A0A177E5Z2_9BACT</name>
<dbReference type="Proteomes" id="UP000076964">
    <property type="component" value="Unassembled WGS sequence"/>
</dbReference>
<feature type="domain" description="tRNA(Ile)-lysidine/2-thiocytidine synthase N-terminal" evidence="2">
    <location>
        <begin position="33"/>
        <end position="205"/>
    </location>
</feature>
<keyword evidence="4" id="KW-1185">Reference proteome</keyword>
<sequence>MPSRSSRKLYPRLKRLIGRAIHRYELLEEGDRVLLGLSGGEDSLVLLAFMAEWRRKTPFKWELFAIHLDMGFETPEDHQKKIDALARYCEKLEVPFKVEFTNYGQMALEAKEKKVSPCFVCSWFRRKHLFKLAGVEGYNKIAFGHHKDDIIVTFFLNMCYHGELATMLPKQEMFKGELYIIRPMTFVEKKLISAYAKAENLPVFSNPCPISAETRRAKMERFLNEKLYPENPKFKGNIFHAIFNCNPEYLPKW</sequence>
<comment type="caution">
    <text evidence="3">The sequence shown here is derived from an EMBL/GenBank/DDBJ whole genome shotgun (WGS) entry which is preliminary data.</text>
</comment>
<dbReference type="GO" id="GO:0008033">
    <property type="term" value="P:tRNA processing"/>
    <property type="evidence" value="ECO:0007669"/>
    <property type="project" value="InterPro"/>
</dbReference>
<protein>
    <submittedName>
        <fullName evidence="3">tRNA 2-thiocytidine biosynthesis protein TtcA</fullName>
    </submittedName>
</protein>